<evidence type="ECO:0000313" key="2">
    <source>
        <dbReference type="EMBL" id="KAJ9131069.1"/>
    </source>
</evidence>
<dbReference type="Proteomes" id="UP001174694">
    <property type="component" value="Unassembled WGS sequence"/>
</dbReference>
<organism evidence="2 3">
    <name type="scientific">Pleurostoma richardsiae</name>
    <dbReference type="NCBI Taxonomy" id="41990"/>
    <lineage>
        <taxon>Eukaryota</taxon>
        <taxon>Fungi</taxon>
        <taxon>Dikarya</taxon>
        <taxon>Ascomycota</taxon>
        <taxon>Pezizomycotina</taxon>
        <taxon>Sordariomycetes</taxon>
        <taxon>Sordariomycetidae</taxon>
        <taxon>Calosphaeriales</taxon>
        <taxon>Pleurostomataceae</taxon>
        <taxon>Pleurostoma</taxon>
    </lineage>
</organism>
<dbReference type="Pfam" id="PF22776">
    <property type="entry name" value="K_trans_C"/>
    <property type="match status" value="1"/>
</dbReference>
<sequence>MTEGFMGVVMSKTAVWVILARIFVWVLDHLEGDIVSITDSIPGLLSHRTSPHLTAAIQQPSTNLAVSIFFKRYLSSSLYSSLHSSPCSSLSSSAGIKLLSRGLSVQSPAFGGGKISDASGLGIFFDKVGGGGLPVVFSQFVRKLKFRPAVIVFFHMRPLSRPTVPPADRFIISRTSISCYGMTLRHGYVDDVLTPDLGREIVEQLILYITRDHTASYLDDSTVYIMGKEVMRVKRRRSVPGFVRWGILRFFLWIRDDTRAKLADFDIDANNLIEVGFVKQI</sequence>
<dbReference type="InterPro" id="IPR053952">
    <property type="entry name" value="K_trans_C"/>
</dbReference>
<protein>
    <recommendedName>
        <fullName evidence="1">K+ potassium transporter C-terminal domain-containing protein</fullName>
    </recommendedName>
</protein>
<accession>A0AA38VB68</accession>
<feature type="domain" description="K+ potassium transporter C-terminal" evidence="1">
    <location>
        <begin position="119"/>
        <end position="281"/>
    </location>
</feature>
<evidence type="ECO:0000259" key="1">
    <source>
        <dbReference type="Pfam" id="PF22776"/>
    </source>
</evidence>
<gene>
    <name evidence="2" type="ORF">NKR23_g11897</name>
</gene>
<proteinExistence type="predicted"/>
<reference evidence="2" key="1">
    <citation type="submission" date="2022-07" db="EMBL/GenBank/DDBJ databases">
        <title>Fungi with potential for degradation of polypropylene.</title>
        <authorList>
            <person name="Gostincar C."/>
        </authorList>
    </citation>
    <scope>NUCLEOTIDE SEQUENCE</scope>
    <source>
        <strain evidence="2">EXF-13308</strain>
    </source>
</reference>
<dbReference type="AlphaFoldDB" id="A0AA38VB68"/>
<keyword evidence="3" id="KW-1185">Reference proteome</keyword>
<evidence type="ECO:0000313" key="3">
    <source>
        <dbReference type="Proteomes" id="UP001174694"/>
    </source>
</evidence>
<name>A0AA38VB68_9PEZI</name>
<comment type="caution">
    <text evidence="2">The sequence shown here is derived from an EMBL/GenBank/DDBJ whole genome shotgun (WGS) entry which is preliminary data.</text>
</comment>
<dbReference type="EMBL" id="JANBVO010000073">
    <property type="protein sequence ID" value="KAJ9131069.1"/>
    <property type="molecule type" value="Genomic_DNA"/>
</dbReference>